<sequence length="1262" mass="136342">MDEGTLDGADDSNSLLSDLSSGPETLVTSGGEEGRSSRGRVDYSDDPSRIDRFVILRRIGEGGMGVVYAGYDNELERRLAIKLVHVTRARGDSQARIRREAQAMARLSHPNVVHVYEVGVHEEQVFVAMEFVTGPTLAAWTREQPPSPTRWRTVLDRYIDAGRGLAAAHAAHIVHRDFKPANAIVGDDGRVRVLDFGIARAPEADASVDPQAEAETQPATREPTPGAAQELGVQQLGLEVTAAAADSRRTIDPLSTPLTLTGALVGTPAYMSPEQFEHGPVDARSDQFSFCVALYEALYGERPFGGDNAAALMLNVISGQLRPVPPRAEVPAWVRDVVLRGLAVKPAARWPTMDDLLVALSRDPDARRRRRRRKTSFISLSLVAIVSLGVFASDQMHAAAQAELASAEAQRQEALAQAHQAQAQAERDLALIEAQASAVRARDTARVLAARGLDREPAVAAALLRDVEHTATTPGWRSAAVNALQRPLSERVLRGHEARVVYIDASRDGKWIASAGFDGSARLWPTDGGPPTVLRHEHDVISVSFDRQSQRVVTASRDKTAAVWQLPEPTADGSPAPAPTPLILRGHDEVLWSANFSPDGTKVVTSSRDCTARVWSLDAPDSPIVYRVTDHIVWWSEFSPDGRWIVTTGGDGSVKVWSVDEPKRPPIVLEGHTDRVGGAHFDGSMSLIVTASDDGTARLFRFDQRATAPIQAHAVLQHDGAVNRARFSAENLRVVTVSHDQTAKVWTLDDLGNLSQPPKVLDTKSGPVHSADFSPDGRFLALGVNAGVVQVWPLQGGPMLPLIGHSADVFRVRYSRDGRHLYSGSSDGTVRVWNTDWQQVARQLDGHQADITALERRGKVLVSGSRDGTVRVWGVDDPGPAPAVTTRPSVIDGHVGRVVVSLDAFPRLLASADDEHEHVRLWRVTGEWVMQPDRPLATLPTHGGSLRSVDLDGEGELLAGATLDGDILLWSVAWQLKMVGTQAGSLDPRAPELTPIVLGRHDFKLRTMTLVEFSPDNQILASAGGDGVINLWDRPALLSATAGGPVPATTRLATDGGRIHRISFSHDNRQVASASNDHRVRVWSLASPDAAPLVLEHAYMVNAVDFDPSGRRLVTACSDTNAYLWDLDHPDEPLLLSGAAAEIRDAEFSPDGQLIVAISLDGSLRVWPTSGGEPIVLEAGFGLQEIEFVDAGRRVAAAGLSARLPIWYLGDVLDTDSLQSRLTQATQLCLSPEQRMRFVGESLEVATQAHTACAASWVALPP</sequence>
<keyword evidence="4" id="KW-0067">ATP-binding</keyword>
<evidence type="ECO:0000256" key="5">
    <source>
        <dbReference type="SAM" id="Coils"/>
    </source>
</evidence>
<dbReference type="InterPro" id="IPR017441">
    <property type="entry name" value="Protein_kinase_ATP_BS"/>
</dbReference>
<dbReference type="RefSeq" id="WP_106087326.1">
    <property type="nucleotide sequence ID" value="NZ_PVNL01000004.1"/>
</dbReference>
<reference evidence="8 9" key="1">
    <citation type="submission" date="2018-03" db="EMBL/GenBank/DDBJ databases">
        <title>Draft Genome Sequences of the Obligatory Marine Myxobacteria Enhygromyxa salina SWB007.</title>
        <authorList>
            <person name="Poehlein A."/>
            <person name="Moghaddam J.A."/>
            <person name="Harms H."/>
            <person name="Alanjari M."/>
            <person name="Koenig G.M."/>
            <person name="Daniel R."/>
            <person name="Schaeberle T.F."/>
        </authorList>
    </citation>
    <scope>NUCLEOTIDE SEQUENCE [LARGE SCALE GENOMIC DNA]</scope>
    <source>
        <strain evidence="8 9">SWB007</strain>
    </source>
</reference>
<dbReference type="InterPro" id="IPR015943">
    <property type="entry name" value="WD40/YVTN_repeat-like_dom_sf"/>
</dbReference>
<accession>A0A2S9YY80</accession>
<feature type="repeat" description="WD" evidence="3">
    <location>
        <begin position="533"/>
        <end position="566"/>
    </location>
</feature>
<dbReference type="InterPro" id="IPR020472">
    <property type="entry name" value="WD40_PAC1"/>
</dbReference>
<gene>
    <name evidence="8" type="primary">spk1_1</name>
    <name evidence="8" type="ORF">ENSA7_02250</name>
</gene>
<feature type="repeat" description="WD" evidence="3">
    <location>
        <begin position="1094"/>
        <end position="1128"/>
    </location>
</feature>
<dbReference type="SUPFAM" id="SSF50978">
    <property type="entry name" value="WD40 repeat-like"/>
    <property type="match status" value="3"/>
</dbReference>
<feature type="compositionally biased region" description="Low complexity" evidence="6">
    <location>
        <begin position="11"/>
        <end position="21"/>
    </location>
</feature>
<evidence type="ECO:0000313" key="9">
    <source>
        <dbReference type="Proteomes" id="UP000238823"/>
    </source>
</evidence>
<dbReference type="PANTHER" id="PTHR19879:SF9">
    <property type="entry name" value="TRANSCRIPTION INITIATION FACTOR TFIID SUBUNIT 5"/>
    <property type="match status" value="1"/>
</dbReference>
<evidence type="ECO:0000256" key="6">
    <source>
        <dbReference type="SAM" id="MobiDB-lite"/>
    </source>
</evidence>
<protein>
    <submittedName>
        <fullName evidence="8">Serine/threonine-protein kinase PK-1</fullName>
        <ecNumber evidence="8">2.7.11.1</ecNumber>
    </submittedName>
</protein>
<feature type="repeat" description="WD" evidence="3">
    <location>
        <begin position="761"/>
        <end position="802"/>
    </location>
</feature>
<evidence type="ECO:0000256" key="2">
    <source>
        <dbReference type="ARBA" id="ARBA00022737"/>
    </source>
</evidence>
<dbReference type="InterPro" id="IPR011009">
    <property type="entry name" value="Kinase-like_dom_sf"/>
</dbReference>
<keyword evidence="4" id="KW-0547">Nucleotide-binding</keyword>
<dbReference type="Proteomes" id="UP000238823">
    <property type="component" value="Unassembled WGS sequence"/>
</dbReference>
<keyword evidence="1 3" id="KW-0853">WD repeat</keyword>
<dbReference type="AlphaFoldDB" id="A0A2S9YY80"/>
<dbReference type="PANTHER" id="PTHR19879">
    <property type="entry name" value="TRANSCRIPTION INITIATION FACTOR TFIID"/>
    <property type="match status" value="1"/>
</dbReference>
<feature type="domain" description="Protein kinase" evidence="7">
    <location>
        <begin position="53"/>
        <end position="366"/>
    </location>
</feature>
<keyword evidence="2" id="KW-0677">Repeat</keyword>
<dbReference type="Pfam" id="PF00400">
    <property type="entry name" value="WD40"/>
    <property type="match status" value="13"/>
</dbReference>
<dbReference type="EC" id="2.7.11.1" evidence="8"/>
<evidence type="ECO:0000256" key="3">
    <source>
        <dbReference type="PROSITE-ProRule" id="PRU00221"/>
    </source>
</evidence>
<feature type="repeat" description="WD" evidence="3">
    <location>
        <begin position="584"/>
        <end position="618"/>
    </location>
</feature>
<evidence type="ECO:0000256" key="1">
    <source>
        <dbReference type="ARBA" id="ARBA00022574"/>
    </source>
</evidence>
<proteinExistence type="predicted"/>
<keyword evidence="8" id="KW-0418">Kinase</keyword>
<feature type="coiled-coil region" evidence="5">
    <location>
        <begin position="397"/>
        <end position="435"/>
    </location>
</feature>
<evidence type="ECO:0000256" key="4">
    <source>
        <dbReference type="PROSITE-ProRule" id="PRU10141"/>
    </source>
</evidence>
<dbReference type="Pfam" id="PF00069">
    <property type="entry name" value="Pkinase"/>
    <property type="match status" value="1"/>
</dbReference>
<feature type="compositionally biased region" description="Basic and acidic residues" evidence="6">
    <location>
        <begin position="32"/>
        <end position="43"/>
    </location>
</feature>
<dbReference type="InterPro" id="IPR001680">
    <property type="entry name" value="WD40_rpt"/>
</dbReference>
<dbReference type="SMART" id="SM00320">
    <property type="entry name" value="WD40"/>
    <property type="match status" value="15"/>
</dbReference>
<dbReference type="CDD" id="cd00200">
    <property type="entry name" value="WD40"/>
    <property type="match status" value="2"/>
</dbReference>
<evidence type="ECO:0000313" key="8">
    <source>
        <dbReference type="EMBL" id="PRQ10019.1"/>
    </source>
</evidence>
<dbReference type="InterPro" id="IPR000719">
    <property type="entry name" value="Prot_kinase_dom"/>
</dbReference>
<dbReference type="GO" id="GO:0005524">
    <property type="term" value="F:ATP binding"/>
    <property type="evidence" value="ECO:0007669"/>
    <property type="project" value="UniProtKB-UniRule"/>
</dbReference>
<feature type="repeat" description="WD" evidence="3">
    <location>
        <begin position="493"/>
        <end position="524"/>
    </location>
</feature>
<feature type="region of interest" description="Disordered" evidence="6">
    <location>
        <begin position="1"/>
        <end position="43"/>
    </location>
</feature>
<dbReference type="OrthoDB" id="9765809at2"/>
<feature type="repeat" description="WD" evidence="3">
    <location>
        <begin position="939"/>
        <end position="972"/>
    </location>
</feature>
<feature type="repeat" description="WD" evidence="3">
    <location>
        <begin position="715"/>
        <end position="756"/>
    </location>
</feature>
<keyword evidence="5" id="KW-0175">Coiled coil</keyword>
<dbReference type="PROSITE" id="PS00107">
    <property type="entry name" value="PROTEIN_KINASE_ATP"/>
    <property type="match status" value="1"/>
</dbReference>
<dbReference type="InterPro" id="IPR036322">
    <property type="entry name" value="WD40_repeat_dom_sf"/>
</dbReference>
<dbReference type="Gene3D" id="1.10.510.10">
    <property type="entry name" value="Transferase(Phosphotransferase) domain 1"/>
    <property type="match status" value="1"/>
</dbReference>
<feature type="repeat" description="WD" evidence="3">
    <location>
        <begin position="844"/>
        <end position="873"/>
    </location>
</feature>
<dbReference type="Pfam" id="PF07714">
    <property type="entry name" value="PK_Tyr_Ser-Thr"/>
    <property type="match status" value="1"/>
</dbReference>
<feature type="repeat" description="WD" evidence="3">
    <location>
        <begin position="1136"/>
        <end position="1177"/>
    </location>
</feature>
<dbReference type="InterPro" id="IPR019775">
    <property type="entry name" value="WD40_repeat_CS"/>
</dbReference>
<evidence type="ECO:0000259" key="7">
    <source>
        <dbReference type="PROSITE" id="PS50011"/>
    </source>
</evidence>
<dbReference type="PROSITE" id="PS50082">
    <property type="entry name" value="WD_REPEATS_2"/>
    <property type="match status" value="14"/>
</dbReference>
<dbReference type="Gene3D" id="3.30.200.20">
    <property type="entry name" value="Phosphorylase Kinase, domain 1"/>
    <property type="match status" value="1"/>
</dbReference>
<feature type="compositionally biased region" description="Acidic residues" evidence="6">
    <location>
        <begin position="1"/>
        <end position="10"/>
    </location>
</feature>
<feature type="repeat" description="WD" evidence="3">
    <location>
        <begin position="669"/>
        <end position="710"/>
    </location>
</feature>
<dbReference type="PROSITE" id="PS00678">
    <property type="entry name" value="WD_REPEATS_1"/>
    <property type="match status" value="1"/>
</dbReference>
<dbReference type="GO" id="GO:0004674">
    <property type="term" value="F:protein serine/threonine kinase activity"/>
    <property type="evidence" value="ECO:0007669"/>
    <property type="project" value="UniProtKB-EC"/>
</dbReference>
<organism evidence="8 9">
    <name type="scientific">Enhygromyxa salina</name>
    <dbReference type="NCBI Taxonomy" id="215803"/>
    <lineage>
        <taxon>Bacteria</taxon>
        <taxon>Pseudomonadati</taxon>
        <taxon>Myxococcota</taxon>
        <taxon>Polyangia</taxon>
        <taxon>Nannocystales</taxon>
        <taxon>Nannocystaceae</taxon>
        <taxon>Enhygromyxa</taxon>
    </lineage>
</organism>
<dbReference type="SUPFAM" id="SSF56112">
    <property type="entry name" value="Protein kinase-like (PK-like)"/>
    <property type="match status" value="1"/>
</dbReference>
<name>A0A2S9YY80_9BACT</name>
<dbReference type="Gene3D" id="2.130.10.10">
    <property type="entry name" value="YVTN repeat-like/Quinoprotein amine dehydrogenase"/>
    <property type="match status" value="4"/>
</dbReference>
<dbReference type="PRINTS" id="PR00320">
    <property type="entry name" value="GPROTEINBRPT"/>
</dbReference>
<feature type="repeat" description="WD" evidence="3">
    <location>
        <begin position="638"/>
        <end position="660"/>
    </location>
</feature>
<feature type="repeat" description="WD" evidence="3">
    <location>
        <begin position="1011"/>
        <end position="1033"/>
    </location>
</feature>
<dbReference type="EMBL" id="PVNL01000004">
    <property type="protein sequence ID" value="PRQ10019.1"/>
    <property type="molecule type" value="Genomic_DNA"/>
</dbReference>
<keyword evidence="8" id="KW-0808">Transferase</keyword>
<dbReference type="CDD" id="cd14014">
    <property type="entry name" value="STKc_PknB_like"/>
    <property type="match status" value="1"/>
</dbReference>
<dbReference type="PROSITE" id="PS50011">
    <property type="entry name" value="PROTEIN_KINASE_DOM"/>
    <property type="match status" value="1"/>
</dbReference>
<feature type="binding site" evidence="4">
    <location>
        <position position="82"/>
    </location>
    <ligand>
        <name>ATP</name>
        <dbReference type="ChEBI" id="CHEBI:30616"/>
    </ligand>
</feature>
<dbReference type="PROSITE" id="PS50294">
    <property type="entry name" value="WD_REPEATS_REGION"/>
    <property type="match status" value="9"/>
</dbReference>
<comment type="caution">
    <text evidence="8">The sequence shown here is derived from an EMBL/GenBank/DDBJ whole genome shotgun (WGS) entry which is preliminary data.</text>
</comment>
<feature type="repeat" description="WD" evidence="3">
    <location>
        <begin position="1052"/>
        <end position="1093"/>
    </location>
</feature>
<dbReference type="InterPro" id="IPR001245">
    <property type="entry name" value="Ser-Thr/Tyr_kinase_cat_dom"/>
</dbReference>
<feature type="repeat" description="WD" evidence="3">
    <location>
        <begin position="802"/>
        <end position="834"/>
    </location>
</feature>
<feature type="region of interest" description="Disordered" evidence="6">
    <location>
        <begin position="204"/>
        <end position="225"/>
    </location>
</feature>